<protein>
    <submittedName>
        <fullName evidence="3">VanZ family protein</fullName>
    </submittedName>
</protein>
<keyword evidence="1" id="KW-1133">Transmembrane helix</keyword>
<dbReference type="EMBL" id="JARULN010000028">
    <property type="protein sequence ID" value="MDG5755425.1"/>
    <property type="molecule type" value="Genomic_DNA"/>
</dbReference>
<evidence type="ECO:0000259" key="2">
    <source>
        <dbReference type="Pfam" id="PF04892"/>
    </source>
</evidence>
<keyword evidence="4" id="KW-1185">Reference proteome</keyword>
<organism evidence="3 4">
    <name type="scientific">Ectobacillus antri</name>
    <dbReference type="NCBI Taxonomy" id="2486280"/>
    <lineage>
        <taxon>Bacteria</taxon>
        <taxon>Bacillati</taxon>
        <taxon>Bacillota</taxon>
        <taxon>Bacilli</taxon>
        <taxon>Bacillales</taxon>
        <taxon>Bacillaceae</taxon>
        <taxon>Ectobacillus</taxon>
    </lineage>
</organism>
<gene>
    <name evidence="3" type="ORF">P6P90_16105</name>
</gene>
<feature type="transmembrane region" description="Helical" evidence="1">
    <location>
        <begin position="48"/>
        <end position="70"/>
    </location>
</feature>
<reference evidence="3 4" key="1">
    <citation type="submission" date="2023-04" db="EMBL/GenBank/DDBJ databases">
        <title>Ectobacillus antri isolated from activated sludge.</title>
        <authorList>
            <person name="Yan P."/>
            <person name="Liu X."/>
        </authorList>
    </citation>
    <scope>NUCLEOTIDE SEQUENCE [LARGE SCALE GENOMIC DNA]</scope>
    <source>
        <strain evidence="3 4">C18H</strain>
    </source>
</reference>
<evidence type="ECO:0000313" key="4">
    <source>
        <dbReference type="Proteomes" id="UP001218246"/>
    </source>
</evidence>
<accession>A0ABT6H8M7</accession>
<keyword evidence="1" id="KW-0812">Transmembrane</keyword>
<dbReference type="PANTHER" id="PTHR36834">
    <property type="entry name" value="MEMBRANE PROTEIN-RELATED"/>
    <property type="match status" value="1"/>
</dbReference>
<feature type="domain" description="VanZ-like" evidence="2">
    <location>
        <begin position="53"/>
        <end position="177"/>
    </location>
</feature>
<feature type="transmembrane region" description="Helical" evidence="1">
    <location>
        <begin position="99"/>
        <end position="118"/>
    </location>
</feature>
<evidence type="ECO:0000313" key="3">
    <source>
        <dbReference type="EMBL" id="MDG5755425.1"/>
    </source>
</evidence>
<dbReference type="Proteomes" id="UP001218246">
    <property type="component" value="Unassembled WGS sequence"/>
</dbReference>
<evidence type="ECO:0000256" key="1">
    <source>
        <dbReference type="SAM" id="Phobius"/>
    </source>
</evidence>
<keyword evidence="1" id="KW-0472">Membrane</keyword>
<feature type="transmembrane region" description="Helical" evidence="1">
    <location>
        <begin position="17"/>
        <end position="36"/>
    </location>
</feature>
<dbReference type="Pfam" id="PF04892">
    <property type="entry name" value="VanZ"/>
    <property type="match status" value="1"/>
</dbReference>
<dbReference type="RefSeq" id="WP_278018647.1">
    <property type="nucleotide sequence ID" value="NZ_JARRRY010000028.1"/>
</dbReference>
<sequence>MILGDIVGHRYDFKESILGILILGAFLLLFLVDFLIKKNRRDILSTLLIYSVIVYILCLIKVVFFPIYTFKDTSDIKISMFFQVIPFKSIIPSLKYHNWIQVIGNMALLFPVGVYLKILSKRVQSLKKVLVVSLLLTLSIECIQLIIDFITHYPNKVFDIDDIILNVIGCIAGWKVAENLLPHLKKDNPSILTNS</sequence>
<feature type="transmembrane region" description="Helical" evidence="1">
    <location>
        <begin position="130"/>
        <end position="151"/>
    </location>
</feature>
<comment type="caution">
    <text evidence="3">The sequence shown here is derived from an EMBL/GenBank/DDBJ whole genome shotgun (WGS) entry which is preliminary data.</text>
</comment>
<dbReference type="InterPro" id="IPR006976">
    <property type="entry name" value="VanZ-like"/>
</dbReference>
<dbReference type="InterPro" id="IPR053150">
    <property type="entry name" value="Teicoplanin_resist-assoc"/>
</dbReference>
<name>A0ABT6H8M7_9BACI</name>
<dbReference type="PANTHER" id="PTHR36834:SF1">
    <property type="entry name" value="INTEGRAL MEMBRANE PROTEIN"/>
    <property type="match status" value="1"/>
</dbReference>
<proteinExistence type="predicted"/>